<protein>
    <submittedName>
        <fullName evidence="1">Uncharacterized protein</fullName>
    </submittedName>
</protein>
<name>A0A0F9N6D6_9ZZZZ</name>
<organism evidence="1">
    <name type="scientific">marine sediment metagenome</name>
    <dbReference type="NCBI Taxonomy" id="412755"/>
    <lineage>
        <taxon>unclassified sequences</taxon>
        <taxon>metagenomes</taxon>
        <taxon>ecological metagenomes</taxon>
    </lineage>
</organism>
<comment type="caution">
    <text evidence="1">The sequence shown here is derived from an EMBL/GenBank/DDBJ whole genome shotgun (WGS) entry which is preliminary data.</text>
</comment>
<proteinExistence type="predicted"/>
<accession>A0A0F9N6D6</accession>
<dbReference type="EMBL" id="LAZR01003916">
    <property type="protein sequence ID" value="KKN13509.1"/>
    <property type="molecule type" value="Genomic_DNA"/>
</dbReference>
<evidence type="ECO:0000313" key="1">
    <source>
        <dbReference type="EMBL" id="KKN13509.1"/>
    </source>
</evidence>
<sequence>MKFAQSMMDYTHGFTEKICRPCYIKILEGTIKKAEKSLKEQKKLLKNDK</sequence>
<gene>
    <name evidence="1" type="ORF">LCGC14_1005650</name>
</gene>
<reference evidence="1" key="1">
    <citation type="journal article" date="2015" name="Nature">
        <title>Complex archaea that bridge the gap between prokaryotes and eukaryotes.</title>
        <authorList>
            <person name="Spang A."/>
            <person name="Saw J.H."/>
            <person name="Jorgensen S.L."/>
            <person name="Zaremba-Niedzwiedzka K."/>
            <person name="Martijn J."/>
            <person name="Lind A.E."/>
            <person name="van Eijk R."/>
            <person name="Schleper C."/>
            <person name="Guy L."/>
            <person name="Ettema T.J."/>
        </authorList>
    </citation>
    <scope>NUCLEOTIDE SEQUENCE</scope>
</reference>
<dbReference type="AlphaFoldDB" id="A0A0F9N6D6"/>